<name>A0A402DMG6_9CELL</name>
<keyword evidence="6 8" id="KW-1133">Transmembrane helix</keyword>
<keyword evidence="10" id="KW-1185">Reference proteome</keyword>
<proteinExistence type="predicted"/>
<evidence type="ECO:0000256" key="5">
    <source>
        <dbReference type="ARBA" id="ARBA00022984"/>
    </source>
</evidence>
<feature type="transmembrane region" description="Helical" evidence="8">
    <location>
        <begin position="55"/>
        <end position="77"/>
    </location>
</feature>
<keyword evidence="7 8" id="KW-0472">Membrane</keyword>
<dbReference type="EMBL" id="BIMR01000018">
    <property type="protein sequence ID" value="GCE75317.1"/>
    <property type="molecule type" value="Genomic_DNA"/>
</dbReference>
<feature type="transmembrane region" description="Helical" evidence="8">
    <location>
        <begin position="369"/>
        <end position="389"/>
    </location>
</feature>
<feature type="transmembrane region" description="Helical" evidence="8">
    <location>
        <begin position="201"/>
        <end position="222"/>
    </location>
</feature>
<feature type="transmembrane region" description="Helical" evidence="8">
    <location>
        <begin position="124"/>
        <end position="146"/>
    </location>
</feature>
<evidence type="ECO:0000256" key="3">
    <source>
        <dbReference type="ARBA" id="ARBA00022692"/>
    </source>
</evidence>
<protein>
    <recommendedName>
        <fullName evidence="11">Lipid II flippase MurJ</fullName>
    </recommendedName>
</protein>
<feature type="transmembrane region" description="Helical" evidence="8">
    <location>
        <begin position="401"/>
        <end position="422"/>
    </location>
</feature>
<comment type="subcellular location">
    <subcellularLocation>
        <location evidence="1">Cell membrane</location>
        <topology evidence="1">Multi-pass membrane protein</topology>
    </subcellularLocation>
</comment>
<feature type="transmembrane region" description="Helical" evidence="8">
    <location>
        <begin position="158"/>
        <end position="181"/>
    </location>
</feature>
<feature type="transmembrane region" description="Helical" evidence="8">
    <location>
        <begin position="89"/>
        <end position="112"/>
    </location>
</feature>
<evidence type="ECO:0000256" key="7">
    <source>
        <dbReference type="ARBA" id="ARBA00023136"/>
    </source>
</evidence>
<dbReference type="PANTHER" id="PTHR47019:SF1">
    <property type="entry name" value="LIPID II FLIPPASE MURJ"/>
    <property type="match status" value="1"/>
</dbReference>
<gene>
    <name evidence="9" type="ORF">CBZ_03730</name>
</gene>
<feature type="transmembrane region" description="Helical" evidence="8">
    <location>
        <begin position="284"/>
        <end position="309"/>
    </location>
</feature>
<evidence type="ECO:0008006" key="11">
    <source>
        <dbReference type="Google" id="ProtNLM"/>
    </source>
</evidence>
<dbReference type="GO" id="GO:0015648">
    <property type="term" value="F:lipid-linked peptidoglycan transporter activity"/>
    <property type="evidence" value="ECO:0007669"/>
    <property type="project" value="TreeGrafter"/>
</dbReference>
<dbReference type="PRINTS" id="PR01806">
    <property type="entry name" value="VIRFACTRMVIN"/>
</dbReference>
<dbReference type="GO" id="GO:0034204">
    <property type="term" value="P:lipid translocation"/>
    <property type="evidence" value="ECO:0007669"/>
    <property type="project" value="TreeGrafter"/>
</dbReference>
<dbReference type="NCBIfam" id="TIGR01695">
    <property type="entry name" value="murJ_mviN"/>
    <property type="match status" value="1"/>
</dbReference>
<dbReference type="Proteomes" id="UP000289954">
    <property type="component" value="Unassembled WGS sequence"/>
</dbReference>
<dbReference type="OrthoDB" id="9786339at2"/>
<evidence type="ECO:0000313" key="10">
    <source>
        <dbReference type="Proteomes" id="UP000289954"/>
    </source>
</evidence>
<keyword evidence="5" id="KW-0573">Peptidoglycan synthesis</keyword>
<evidence type="ECO:0000256" key="1">
    <source>
        <dbReference type="ARBA" id="ARBA00004651"/>
    </source>
</evidence>
<dbReference type="AlphaFoldDB" id="A0A402DMG6"/>
<dbReference type="InterPro" id="IPR004268">
    <property type="entry name" value="MurJ"/>
</dbReference>
<feature type="transmembrane region" description="Helical" evidence="8">
    <location>
        <begin position="243"/>
        <end position="264"/>
    </location>
</feature>
<accession>A0A402DMG6</accession>
<feature type="transmembrane region" description="Helical" evidence="8">
    <location>
        <begin position="23"/>
        <end position="43"/>
    </location>
</feature>
<evidence type="ECO:0000256" key="8">
    <source>
        <dbReference type="SAM" id="Phobius"/>
    </source>
</evidence>
<evidence type="ECO:0000313" key="9">
    <source>
        <dbReference type="EMBL" id="GCE75317.1"/>
    </source>
</evidence>
<feature type="transmembrane region" description="Helical" evidence="8">
    <location>
        <begin position="330"/>
        <end position="349"/>
    </location>
</feature>
<feature type="transmembrane region" description="Helical" evidence="8">
    <location>
        <begin position="499"/>
        <end position="522"/>
    </location>
</feature>
<dbReference type="GO" id="GO:0008360">
    <property type="term" value="P:regulation of cell shape"/>
    <property type="evidence" value="ECO:0007669"/>
    <property type="project" value="UniProtKB-KW"/>
</dbReference>
<dbReference type="RefSeq" id="WP_130779934.1">
    <property type="nucleotide sequence ID" value="NZ_BIMR01000018.1"/>
</dbReference>
<feature type="transmembrane region" description="Helical" evidence="8">
    <location>
        <begin position="428"/>
        <end position="452"/>
    </location>
</feature>
<reference evidence="9 10" key="1">
    <citation type="submission" date="2019-01" db="EMBL/GenBank/DDBJ databases">
        <title>Draft genome sequence of Cellulomonas takizawaensis strain TKZ-21.</title>
        <authorList>
            <person name="Yamamura H."/>
            <person name="Hayashi T."/>
            <person name="Hamada M."/>
            <person name="Serisawa Y."/>
            <person name="Matsuyama K."/>
            <person name="Nakagawa Y."/>
            <person name="Otoguro M."/>
            <person name="Yanagida F."/>
            <person name="Hayakawa M."/>
        </authorList>
    </citation>
    <scope>NUCLEOTIDE SEQUENCE [LARGE SCALE GENOMIC DNA]</scope>
    <source>
        <strain evidence="9 10">NBRC12680</strain>
    </source>
</reference>
<evidence type="ECO:0000256" key="2">
    <source>
        <dbReference type="ARBA" id="ARBA00022475"/>
    </source>
</evidence>
<comment type="caution">
    <text evidence="9">The sequence shown here is derived from an EMBL/GenBank/DDBJ whole genome shotgun (WGS) entry which is preliminary data.</text>
</comment>
<dbReference type="PANTHER" id="PTHR47019">
    <property type="entry name" value="LIPID II FLIPPASE MURJ"/>
    <property type="match status" value="1"/>
</dbReference>
<keyword evidence="3 8" id="KW-0812">Transmembrane</keyword>
<organism evidence="9 10">
    <name type="scientific">Cellulomonas biazotea</name>
    <dbReference type="NCBI Taxonomy" id="1709"/>
    <lineage>
        <taxon>Bacteria</taxon>
        <taxon>Bacillati</taxon>
        <taxon>Actinomycetota</taxon>
        <taxon>Actinomycetes</taxon>
        <taxon>Micrococcales</taxon>
        <taxon>Cellulomonadaceae</taxon>
        <taxon>Cellulomonas</taxon>
    </lineage>
</organism>
<keyword evidence="2" id="KW-1003">Cell membrane</keyword>
<dbReference type="Pfam" id="PF03023">
    <property type="entry name" value="MurJ"/>
    <property type="match status" value="1"/>
</dbReference>
<feature type="transmembrane region" description="Helical" evidence="8">
    <location>
        <begin position="472"/>
        <end position="493"/>
    </location>
</feature>
<keyword evidence="4" id="KW-0133">Cell shape</keyword>
<dbReference type="GO" id="GO:0005886">
    <property type="term" value="C:plasma membrane"/>
    <property type="evidence" value="ECO:0007669"/>
    <property type="project" value="UniProtKB-SubCell"/>
</dbReference>
<dbReference type="InterPro" id="IPR051050">
    <property type="entry name" value="Lipid_II_flippase_MurJ/MviN"/>
</dbReference>
<sequence>MTGSGSVGRGAALMASGTAVSRVLGLLRGLVLVAAIGATGQAADAFDVANKLPNVLYMLLAGGVLNAILVPQVVRAYKRDAGQEYVDRLLTLGFVILAGVAVVLTVAAPLLVGVYAKAPPSQMALATTFAYWCIPQLFFYGAYALLGQVLNARGSFGPYMWAPVVNNVVAIVGFGVFVMVFGDAQSTDVATAATWTSAQVALIAGASTLGVVAQAVVLVPALRRTGVGYRPRWGLRGSGLGRAGQVATWTFVGLVVGQLGFIVVSRAASAAPEVAGQTAVAGNAAYTAAFLVFMLPHSLVTVSLATALFTRLSGQAHDADVDGVRRTFSHGVRVVGLFTVAATALLLVLARPVVDVVLATADQASADAVALVVQAMIVGLPAFGAWSMCQRVFYAYEDARGLVPIQVAMAVVVAGGTLLVQAVMPARYWVAGAGLVMSLSYVVGAVAAAWMLRGRLRGVDGGRVVRLHVRAVLAALPAALVAWLVAYVLGLALDTGLLRSLTVCVVAGGLGGAVYVGMLRVLRVEELDGLLRPVLARLRGGRR</sequence>
<evidence type="ECO:0000256" key="4">
    <source>
        <dbReference type="ARBA" id="ARBA00022960"/>
    </source>
</evidence>
<evidence type="ECO:0000256" key="6">
    <source>
        <dbReference type="ARBA" id="ARBA00022989"/>
    </source>
</evidence>
<dbReference type="GO" id="GO:0009252">
    <property type="term" value="P:peptidoglycan biosynthetic process"/>
    <property type="evidence" value="ECO:0007669"/>
    <property type="project" value="UniProtKB-KW"/>
</dbReference>